<protein>
    <submittedName>
        <fullName evidence="2">Uncharacterized protein</fullName>
    </submittedName>
</protein>
<comment type="caution">
    <text evidence="2">The sequence shown here is derived from an EMBL/GenBank/DDBJ whole genome shotgun (WGS) entry which is preliminary data.</text>
</comment>
<gene>
    <name evidence="2" type="ORF">C1880_00565</name>
</gene>
<organism evidence="2 3">
    <name type="scientific">Senegalimassilia anaerobia</name>
    <dbReference type="NCBI Taxonomy" id="1473216"/>
    <lineage>
        <taxon>Bacteria</taxon>
        <taxon>Bacillati</taxon>
        <taxon>Actinomycetota</taxon>
        <taxon>Coriobacteriia</taxon>
        <taxon>Coriobacteriales</taxon>
        <taxon>Coriobacteriaceae</taxon>
        <taxon>Senegalimassilia</taxon>
    </lineage>
</organism>
<reference evidence="2 3" key="1">
    <citation type="journal article" date="2018" name="Elife">
        <title>Discovery and characterization of a prevalent human gut bacterial enzyme sufficient for the inactivation of a family of plant toxins.</title>
        <authorList>
            <person name="Koppel N."/>
            <person name="Bisanz J.E."/>
            <person name="Pandelia M.E."/>
            <person name="Turnbaugh P.J."/>
            <person name="Balskus E.P."/>
        </authorList>
    </citation>
    <scope>NUCLEOTIDE SEQUENCE [LARGE SCALE GENOMIC DNA]</scope>
    <source>
        <strain evidence="3">anaerobia AP69FAA</strain>
    </source>
</reference>
<feature type="transmembrane region" description="Helical" evidence="1">
    <location>
        <begin position="112"/>
        <end position="128"/>
    </location>
</feature>
<feature type="transmembrane region" description="Helical" evidence="1">
    <location>
        <begin position="56"/>
        <end position="81"/>
    </location>
</feature>
<evidence type="ECO:0000313" key="2">
    <source>
        <dbReference type="EMBL" id="RDB57356.1"/>
    </source>
</evidence>
<dbReference type="EMBL" id="PPTP01000001">
    <property type="protein sequence ID" value="RDB57356.1"/>
    <property type="molecule type" value="Genomic_DNA"/>
</dbReference>
<dbReference type="RefSeq" id="WP_114614587.1">
    <property type="nucleotide sequence ID" value="NZ_PPTP01000001.1"/>
</dbReference>
<accession>A0A369LGK6</accession>
<evidence type="ECO:0000256" key="1">
    <source>
        <dbReference type="SAM" id="Phobius"/>
    </source>
</evidence>
<feature type="transmembrane region" description="Helical" evidence="1">
    <location>
        <begin position="88"/>
        <end position="106"/>
    </location>
</feature>
<dbReference type="OrthoDB" id="3199476at2"/>
<evidence type="ECO:0000313" key="3">
    <source>
        <dbReference type="Proteomes" id="UP000253792"/>
    </source>
</evidence>
<dbReference type="Proteomes" id="UP000253792">
    <property type="component" value="Unassembled WGS sequence"/>
</dbReference>
<feature type="transmembrane region" description="Helical" evidence="1">
    <location>
        <begin position="20"/>
        <end position="44"/>
    </location>
</feature>
<keyword evidence="1" id="KW-0472">Membrane</keyword>
<keyword evidence="1" id="KW-1133">Transmembrane helix</keyword>
<name>A0A369LGK6_9ACTN</name>
<sequence>MNPIDFVKHSNIEPHELRRIALASILTALPPAIFQLQSAASVILSCPTDYYSPASAAWFLTRGCLGAVWVPVVLLTAAGIACKVRSRALDLGIAAVLFALAVRSAIRLDPYSIGYLATAFTCFAVSGLKEE</sequence>
<proteinExistence type="predicted"/>
<keyword evidence="3" id="KW-1185">Reference proteome</keyword>
<dbReference type="AlphaFoldDB" id="A0A369LGK6"/>
<keyword evidence="1" id="KW-0812">Transmembrane</keyword>